<evidence type="ECO:0000256" key="4">
    <source>
        <dbReference type="ARBA" id="ARBA00023082"/>
    </source>
</evidence>
<dbReference type="InterPro" id="IPR017853">
    <property type="entry name" value="GH"/>
</dbReference>
<dbReference type="Pfam" id="PF04542">
    <property type="entry name" value="Sigma70_r2"/>
    <property type="match status" value="1"/>
</dbReference>
<dbReference type="PANTHER" id="PTHR43133">
    <property type="entry name" value="RNA POLYMERASE ECF-TYPE SIGMA FACTO"/>
    <property type="match status" value="1"/>
</dbReference>
<feature type="compositionally biased region" description="Basic residues" evidence="8">
    <location>
        <begin position="123"/>
        <end position="133"/>
    </location>
</feature>
<dbReference type="CDD" id="cd00161">
    <property type="entry name" value="beta-trefoil_Ricin-like"/>
    <property type="match status" value="1"/>
</dbReference>
<keyword evidence="6" id="KW-0804">Transcription</keyword>
<proteinExistence type="inferred from homology"/>
<evidence type="ECO:0000313" key="12">
    <source>
        <dbReference type="EMBL" id="GAA2944955.1"/>
    </source>
</evidence>
<dbReference type="CDD" id="cd06171">
    <property type="entry name" value="Sigma70_r4"/>
    <property type="match status" value="1"/>
</dbReference>
<dbReference type="Gene3D" id="1.10.10.10">
    <property type="entry name" value="Winged helix-like DNA-binding domain superfamily/Winged helix DNA-binding domain"/>
    <property type="match status" value="1"/>
</dbReference>
<name>A0ABN3XAN7_9ACTN</name>
<evidence type="ECO:0000256" key="7">
    <source>
        <dbReference type="ARBA" id="ARBA00023295"/>
    </source>
</evidence>
<dbReference type="InterPro" id="IPR007630">
    <property type="entry name" value="RNA_pol_sigma70_r4"/>
</dbReference>
<evidence type="ECO:0000259" key="10">
    <source>
        <dbReference type="Pfam" id="PF04542"/>
    </source>
</evidence>
<evidence type="ECO:0008006" key="14">
    <source>
        <dbReference type="Google" id="ProtNLM"/>
    </source>
</evidence>
<dbReference type="InterPro" id="IPR007627">
    <property type="entry name" value="RNA_pol_sigma70_r2"/>
</dbReference>
<dbReference type="SUPFAM" id="SSF50370">
    <property type="entry name" value="Ricin B-like lectins"/>
    <property type="match status" value="1"/>
</dbReference>
<dbReference type="Gene3D" id="1.10.1740.10">
    <property type="match status" value="1"/>
</dbReference>
<evidence type="ECO:0000256" key="1">
    <source>
        <dbReference type="ARBA" id="ARBA00010641"/>
    </source>
</evidence>
<dbReference type="InterPro" id="IPR013325">
    <property type="entry name" value="RNA_pol_sigma_r2"/>
</dbReference>
<evidence type="ECO:0000259" key="11">
    <source>
        <dbReference type="Pfam" id="PF04545"/>
    </source>
</evidence>
<dbReference type="SUPFAM" id="SSF51445">
    <property type="entry name" value="(Trans)glycosidases"/>
    <property type="match status" value="1"/>
</dbReference>
<evidence type="ECO:0000256" key="3">
    <source>
        <dbReference type="ARBA" id="ARBA00023015"/>
    </source>
</evidence>
<dbReference type="EMBL" id="BAAAUD010000034">
    <property type="protein sequence ID" value="GAA2944955.1"/>
    <property type="molecule type" value="Genomic_DNA"/>
</dbReference>
<dbReference type="NCBIfam" id="TIGR02937">
    <property type="entry name" value="sigma70-ECF"/>
    <property type="match status" value="1"/>
</dbReference>
<dbReference type="InterPro" id="IPR035992">
    <property type="entry name" value="Ricin_B-like_lectins"/>
</dbReference>
<comment type="caution">
    <text evidence="12">The sequence shown here is derived from an EMBL/GenBank/DDBJ whole genome shotgun (WGS) entry which is preliminary data.</text>
</comment>
<sequence length="407" mass="44755">MEAPPPEILPVTASGETVRPGARQHWRPTSPVFRRHALRLVRRMAQRYAGPPAPVAWHVSNELGCHNVHDHSDDAATGSLLEIGGRATHDEAAVTLWTPNSGPHQRWKVSDVTAHTGTGPKQPLRHGHPRRTNRSSWRERWADARRSRPSARRGGIRKTTHQRCKLLPSGPRTTLGVSSRPNGAGSSRYEEPAMPQSGPGTTTRSAVLARTPRAERCAEESRDEELLATGFVAGDERCVEAVYRCWGSLVHTLARRALGDDHEAEDVTQQVFLAAWRGRHGYRPGQGGLAGWLVGITRHKIADALAARARRAELVAAASTRYEQSPAPDTRGGTDEALDRVLVARKLERLPSAQRRVVGLAFYGDLTQTQIADRTGLPLGTVKSHIRRALRSLRRSMEPDSGTTRAR</sequence>
<dbReference type="InterPro" id="IPR014284">
    <property type="entry name" value="RNA_pol_sigma-70_dom"/>
</dbReference>
<dbReference type="PANTHER" id="PTHR43133:SF62">
    <property type="entry name" value="RNA POLYMERASE SIGMA FACTOR SIGZ"/>
    <property type="match status" value="1"/>
</dbReference>
<reference evidence="12 13" key="1">
    <citation type="journal article" date="2019" name="Int. J. Syst. Evol. Microbiol.">
        <title>The Global Catalogue of Microorganisms (GCM) 10K type strain sequencing project: providing services to taxonomists for standard genome sequencing and annotation.</title>
        <authorList>
            <consortium name="The Broad Institute Genomics Platform"/>
            <consortium name="The Broad Institute Genome Sequencing Center for Infectious Disease"/>
            <person name="Wu L."/>
            <person name="Ma J."/>
        </authorList>
    </citation>
    <scope>NUCLEOTIDE SEQUENCE [LARGE SCALE GENOMIC DNA]</scope>
    <source>
        <strain evidence="12 13">JCM 9088</strain>
    </source>
</reference>
<keyword evidence="5" id="KW-0238">DNA-binding</keyword>
<dbReference type="Pfam" id="PF04545">
    <property type="entry name" value="Sigma70_r4"/>
    <property type="match status" value="1"/>
</dbReference>
<feature type="region of interest" description="Disordered" evidence="8">
    <location>
        <begin position="113"/>
        <end position="213"/>
    </location>
</feature>
<evidence type="ECO:0000313" key="13">
    <source>
        <dbReference type="Proteomes" id="UP001500403"/>
    </source>
</evidence>
<protein>
    <recommendedName>
        <fullName evidence="14">Sigma-70 family RNA polymerase sigma factor</fullName>
    </recommendedName>
</protein>
<dbReference type="SUPFAM" id="SSF88946">
    <property type="entry name" value="Sigma2 domain of RNA polymerase sigma factors"/>
    <property type="match status" value="1"/>
</dbReference>
<dbReference type="InterPro" id="IPR039425">
    <property type="entry name" value="RNA_pol_sigma-70-like"/>
</dbReference>
<evidence type="ECO:0000256" key="6">
    <source>
        <dbReference type="ARBA" id="ARBA00023163"/>
    </source>
</evidence>
<keyword evidence="3" id="KW-0805">Transcription regulation</keyword>
<evidence type="ECO:0000256" key="5">
    <source>
        <dbReference type="ARBA" id="ARBA00023125"/>
    </source>
</evidence>
<dbReference type="InterPro" id="IPR036388">
    <property type="entry name" value="WH-like_DNA-bd_sf"/>
</dbReference>
<keyword evidence="13" id="KW-1185">Reference proteome</keyword>
<dbReference type="Proteomes" id="UP001500403">
    <property type="component" value="Unassembled WGS sequence"/>
</dbReference>
<dbReference type="Gene3D" id="3.20.20.80">
    <property type="entry name" value="Glycosidases"/>
    <property type="match status" value="1"/>
</dbReference>
<feature type="compositionally biased region" description="Basic residues" evidence="8">
    <location>
        <begin position="147"/>
        <end position="164"/>
    </location>
</feature>
<accession>A0ABN3XAN7</accession>
<dbReference type="InterPro" id="IPR013529">
    <property type="entry name" value="Glyco_hydro_42_N"/>
</dbReference>
<feature type="domain" description="RNA polymerase sigma-70 region 4" evidence="11">
    <location>
        <begin position="347"/>
        <end position="394"/>
    </location>
</feature>
<keyword evidence="4" id="KW-0731">Sigma factor</keyword>
<dbReference type="Pfam" id="PF02449">
    <property type="entry name" value="Glyco_hydro_42"/>
    <property type="match status" value="1"/>
</dbReference>
<evidence type="ECO:0000256" key="8">
    <source>
        <dbReference type="SAM" id="MobiDB-lite"/>
    </source>
</evidence>
<gene>
    <name evidence="12" type="ORF">GCM10010446_32830</name>
</gene>
<evidence type="ECO:0000256" key="2">
    <source>
        <dbReference type="ARBA" id="ARBA00022801"/>
    </source>
</evidence>
<dbReference type="InterPro" id="IPR013324">
    <property type="entry name" value="RNA_pol_sigma_r3/r4-like"/>
</dbReference>
<feature type="domain" description="Glycoside hydrolase family 42 N-terminal" evidence="9">
    <location>
        <begin position="6"/>
        <end position="76"/>
    </location>
</feature>
<feature type="domain" description="RNA polymerase sigma-70 region 2" evidence="10">
    <location>
        <begin position="243"/>
        <end position="310"/>
    </location>
</feature>
<dbReference type="SUPFAM" id="SSF88659">
    <property type="entry name" value="Sigma3 and sigma4 domains of RNA polymerase sigma factors"/>
    <property type="match status" value="1"/>
</dbReference>
<feature type="compositionally biased region" description="Basic and acidic residues" evidence="8">
    <location>
        <begin position="136"/>
        <end position="146"/>
    </location>
</feature>
<evidence type="ECO:0000259" key="9">
    <source>
        <dbReference type="Pfam" id="PF02449"/>
    </source>
</evidence>
<feature type="compositionally biased region" description="Polar residues" evidence="8">
    <location>
        <begin position="171"/>
        <end position="185"/>
    </location>
</feature>
<keyword evidence="7" id="KW-0326">Glycosidase</keyword>
<organism evidence="12 13">
    <name type="scientific">Streptomyces enissocaesilis</name>
    <dbReference type="NCBI Taxonomy" id="332589"/>
    <lineage>
        <taxon>Bacteria</taxon>
        <taxon>Bacillati</taxon>
        <taxon>Actinomycetota</taxon>
        <taxon>Actinomycetes</taxon>
        <taxon>Kitasatosporales</taxon>
        <taxon>Streptomycetaceae</taxon>
        <taxon>Streptomyces</taxon>
        <taxon>Streptomyces rochei group</taxon>
    </lineage>
</organism>
<comment type="similarity">
    <text evidence="1">Belongs to the sigma-70 factor family. ECF subfamily.</text>
</comment>
<keyword evidence="2" id="KW-0378">Hydrolase</keyword>